<keyword evidence="3" id="KW-1185">Reference proteome</keyword>
<protein>
    <recommendedName>
        <fullName evidence="1">RNase H type-1 domain-containing protein</fullName>
    </recommendedName>
</protein>
<reference evidence="2" key="1">
    <citation type="submission" date="2022-07" db="EMBL/GenBank/DDBJ databases">
        <authorList>
            <person name="Macas J."/>
            <person name="Novak P."/>
            <person name="Neumann P."/>
        </authorList>
    </citation>
    <scope>NUCLEOTIDE SEQUENCE</scope>
</reference>
<dbReference type="AlphaFoldDB" id="A0AAV0EZN2"/>
<dbReference type="EMBL" id="CAMAPF010000951">
    <property type="protein sequence ID" value="CAH9128677.1"/>
    <property type="molecule type" value="Genomic_DNA"/>
</dbReference>
<gene>
    <name evidence="2" type="ORF">CEPIT_LOCUS29258</name>
</gene>
<name>A0AAV0EZN2_9ASTE</name>
<organism evidence="2 3">
    <name type="scientific">Cuscuta epithymum</name>
    <dbReference type="NCBI Taxonomy" id="186058"/>
    <lineage>
        <taxon>Eukaryota</taxon>
        <taxon>Viridiplantae</taxon>
        <taxon>Streptophyta</taxon>
        <taxon>Embryophyta</taxon>
        <taxon>Tracheophyta</taxon>
        <taxon>Spermatophyta</taxon>
        <taxon>Magnoliopsida</taxon>
        <taxon>eudicotyledons</taxon>
        <taxon>Gunneridae</taxon>
        <taxon>Pentapetalae</taxon>
        <taxon>asterids</taxon>
        <taxon>lamiids</taxon>
        <taxon>Solanales</taxon>
        <taxon>Convolvulaceae</taxon>
        <taxon>Cuscuteae</taxon>
        <taxon>Cuscuta</taxon>
        <taxon>Cuscuta subgen. Cuscuta</taxon>
    </lineage>
</organism>
<dbReference type="InterPro" id="IPR002156">
    <property type="entry name" value="RNaseH_domain"/>
</dbReference>
<evidence type="ECO:0000259" key="1">
    <source>
        <dbReference type="Pfam" id="PF13456"/>
    </source>
</evidence>
<accession>A0AAV0EZN2</accession>
<dbReference type="GO" id="GO:0004523">
    <property type="term" value="F:RNA-DNA hybrid ribonuclease activity"/>
    <property type="evidence" value="ECO:0007669"/>
    <property type="project" value="InterPro"/>
</dbReference>
<comment type="caution">
    <text evidence="2">The sequence shown here is derived from an EMBL/GenBank/DDBJ whole genome shotgun (WGS) entry which is preliminary data.</text>
</comment>
<sequence length="137" mass="15361">MFKKPSLLSSGGNGGLKNHSGVTLLKRELNALLTATELAMNYGMRDVQVETDATRSLDIIWEDSGKYTGVRSFRSNAYGLGYSFNHVFREGNTTAHCLASQRNATAQIVLFDRVCHLPIMVKRSYFADLFDLPHLRF</sequence>
<evidence type="ECO:0000313" key="2">
    <source>
        <dbReference type="EMBL" id="CAH9128677.1"/>
    </source>
</evidence>
<feature type="domain" description="RNase H type-1" evidence="1">
    <location>
        <begin position="26"/>
        <end position="100"/>
    </location>
</feature>
<dbReference type="GO" id="GO:0003676">
    <property type="term" value="F:nucleic acid binding"/>
    <property type="evidence" value="ECO:0007669"/>
    <property type="project" value="InterPro"/>
</dbReference>
<dbReference type="Proteomes" id="UP001152523">
    <property type="component" value="Unassembled WGS sequence"/>
</dbReference>
<proteinExistence type="predicted"/>
<dbReference type="Pfam" id="PF13456">
    <property type="entry name" value="RVT_3"/>
    <property type="match status" value="1"/>
</dbReference>
<evidence type="ECO:0000313" key="3">
    <source>
        <dbReference type="Proteomes" id="UP001152523"/>
    </source>
</evidence>